<dbReference type="HOGENOM" id="CLU_869645_0_0_1"/>
<dbReference type="PANTHER" id="PTHR11008:SF9">
    <property type="entry name" value="PROTEIN TAKEOUT-LIKE PROTEIN"/>
    <property type="match status" value="1"/>
</dbReference>
<feature type="transmembrane region" description="Helical" evidence="1">
    <location>
        <begin position="82"/>
        <end position="100"/>
    </location>
</feature>
<dbReference type="EnsemblMetazoa" id="SMAR000713-RA">
    <property type="protein sequence ID" value="SMAR000713-PA"/>
    <property type="gene ID" value="SMAR000713"/>
</dbReference>
<name>T1IIL2_STRMM</name>
<evidence type="ECO:0000313" key="2">
    <source>
        <dbReference type="EnsemblMetazoa" id="SMAR000713-PA"/>
    </source>
</evidence>
<dbReference type="InterPro" id="IPR010562">
    <property type="entry name" value="Haemolymph_juvenile_hormone-bd"/>
</dbReference>
<dbReference type="SMART" id="SM00700">
    <property type="entry name" value="JHBP"/>
    <property type="match status" value="1"/>
</dbReference>
<dbReference type="AlphaFoldDB" id="T1IIL2"/>
<dbReference type="PANTHER" id="PTHR11008">
    <property type="entry name" value="PROTEIN TAKEOUT-LIKE PROTEIN"/>
    <property type="match status" value="1"/>
</dbReference>
<accession>T1IIL2</accession>
<dbReference type="Pfam" id="PF06585">
    <property type="entry name" value="JHBP"/>
    <property type="match status" value="1"/>
</dbReference>
<keyword evidence="1" id="KW-1133">Transmembrane helix</keyword>
<keyword evidence="1" id="KW-0472">Membrane</keyword>
<reference evidence="2" key="2">
    <citation type="submission" date="2015-02" db="UniProtKB">
        <authorList>
            <consortium name="EnsemblMetazoa"/>
        </authorList>
    </citation>
    <scope>IDENTIFICATION</scope>
</reference>
<dbReference type="Proteomes" id="UP000014500">
    <property type="component" value="Unassembled WGS sequence"/>
</dbReference>
<dbReference type="InterPro" id="IPR038606">
    <property type="entry name" value="To_sf"/>
</dbReference>
<keyword evidence="3" id="KW-1185">Reference proteome</keyword>
<feature type="transmembrane region" description="Helical" evidence="1">
    <location>
        <begin position="106"/>
        <end position="123"/>
    </location>
</feature>
<reference evidence="3" key="1">
    <citation type="submission" date="2011-05" db="EMBL/GenBank/DDBJ databases">
        <authorList>
            <person name="Richards S.R."/>
            <person name="Qu J."/>
            <person name="Jiang H."/>
            <person name="Jhangiani S.N."/>
            <person name="Agravi P."/>
            <person name="Goodspeed R."/>
            <person name="Gross S."/>
            <person name="Mandapat C."/>
            <person name="Jackson L."/>
            <person name="Mathew T."/>
            <person name="Pu L."/>
            <person name="Thornton R."/>
            <person name="Saada N."/>
            <person name="Wilczek-Boney K.B."/>
            <person name="Lee S."/>
            <person name="Kovar C."/>
            <person name="Wu Y."/>
            <person name="Scherer S.E."/>
            <person name="Worley K.C."/>
            <person name="Muzny D.M."/>
            <person name="Gibbs R."/>
        </authorList>
    </citation>
    <scope>NUCLEOTIDE SEQUENCE</scope>
    <source>
        <strain evidence="3">Brora</strain>
    </source>
</reference>
<organism evidence="2 3">
    <name type="scientific">Strigamia maritima</name>
    <name type="common">European centipede</name>
    <name type="synonym">Geophilus maritimus</name>
    <dbReference type="NCBI Taxonomy" id="126957"/>
    <lineage>
        <taxon>Eukaryota</taxon>
        <taxon>Metazoa</taxon>
        <taxon>Ecdysozoa</taxon>
        <taxon>Arthropoda</taxon>
        <taxon>Myriapoda</taxon>
        <taxon>Chilopoda</taxon>
        <taxon>Pleurostigmophora</taxon>
        <taxon>Geophilomorpha</taxon>
        <taxon>Linotaeniidae</taxon>
        <taxon>Strigamia</taxon>
    </lineage>
</organism>
<sequence>MIPERMLRCGTSTFDSGEAYRQVTLIYAHPPPLMVVLIVITYLCSSLYHNAFKKSFCIPHTHLFRIQPPVVRPKENKVPKHGSDPLITAGLFLFICYLISSKMDYKWSFFFVYTLCFVLLARTQSESDAKLKQFFETTLELVRPEMKKGSSEIGIEVIDPLPVPDYRYEQTGDLISIHAYFNHIEIPNLSTFKLEDVIANTTGQQVILKFSFPSIAALGDYVFETTTLGVPVANAKGRFQMIATKVRALCLVKLSKDSNGSYRCDQVQLKSSEADVELNMEGLAGDNIVKNILDPRTVYNEYKPRINNKIADAIKIIVEL</sequence>
<feature type="transmembrane region" description="Helical" evidence="1">
    <location>
        <begin position="33"/>
        <end position="52"/>
    </location>
</feature>
<keyword evidence="1" id="KW-0812">Transmembrane</keyword>
<evidence type="ECO:0000313" key="3">
    <source>
        <dbReference type="Proteomes" id="UP000014500"/>
    </source>
</evidence>
<dbReference type="EMBL" id="JH430185">
    <property type="status" value="NOT_ANNOTATED_CDS"/>
    <property type="molecule type" value="Genomic_DNA"/>
</dbReference>
<protein>
    <submittedName>
        <fullName evidence="2">Uncharacterized protein</fullName>
    </submittedName>
</protein>
<proteinExistence type="predicted"/>
<dbReference type="PhylomeDB" id="T1IIL2"/>
<evidence type="ECO:0000256" key="1">
    <source>
        <dbReference type="SAM" id="Phobius"/>
    </source>
</evidence>
<dbReference type="Gene3D" id="3.15.10.30">
    <property type="entry name" value="Haemolymph juvenile hormone binding protein"/>
    <property type="match status" value="1"/>
</dbReference>